<dbReference type="Pfam" id="PF00990">
    <property type="entry name" value="GGDEF"/>
    <property type="match status" value="1"/>
</dbReference>
<dbReference type="PANTHER" id="PTHR33121:SF79">
    <property type="entry name" value="CYCLIC DI-GMP PHOSPHODIESTERASE PDED-RELATED"/>
    <property type="match status" value="1"/>
</dbReference>
<dbReference type="SMART" id="SM00267">
    <property type="entry name" value="GGDEF"/>
    <property type="match status" value="1"/>
</dbReference>
<dbReference type="Gene3D" id="3.30.70.270">
    <property type="match status" value="1"/>
</dbReference>
<dbReference type="CDD" id="cd01948">
    <property type="entry name" value="EAL"/>
    <property type="match status" value="1"/>
</dbReference>
<gene>
    <name evidence="3" type="ORF">DI565_02405</name>
</gene>
<feature type="domain" description="EAL" evidence="1">
    <location>
        <begin position="325"/>
        <end position="563"/>
    </location>
</feature>
<sequence>MMAEQAPPADGRASGIDEPAALAEILLAVGEVAYDWNVATDRLSWSAGAYEALGLAGAVRIDTATDFAALFDPEALTTRREAVFGSKHADGGGGVLFEVEYPLMRGARQSRLWVQDRGRWYADAEGRPARVVGVVRPLGARYEAVAQAAVLSRFDPLTGQLARPRLIEIADAALAAGARMQTATSFALASLTNLGAINEAYGFDVGDEAIVEVSRRLRCAMRGGDTLGRYSTSTFGMVLQECDRADLEVALARLAGAVHDEPVTTSAGPVAVRVAIGAVTAPRHAREVGQAQSRARAALARARDLPSALWIYAPGPDQESNRRANMKLADDLVAALNERRVLLAYQPVLCAATRDICWHEALARVVTAEGEAISGGPLAVAAEEVGLVHMLDRRALDLAVAHLSRNPESRVAVNVSAATTGDGAWAQALHAWTTLRPDLAERLIVEITETAAIRDLEATKRFVADLKRIGAKVAIDDFGAGHTSFKALRELKVDLVKIDGSFVRDIDGSPDAGAFVRALLALSRELGLETVAEQVESEQVAEILKEWGATYLQGDHLAPARLD</sequence>
<dbReference type="InterPro" id="IPR000160">
    <property type="entry name" value="GGDEF_dom"/>
</dbReference>
<dbReference type="PROSITE" id="PS50887">
    <property type="entry name" value="GGDEF"/>
    <property type="match status" value="1"/>
</dbReference>
<dbReference type="PROSITE" id="PS50883">
    <property type="entry name" value="EAL"/>
    <property type="match status" value="1"/>
</dbReference>
<dbReference type="SMART" id="SM00052">
    <property type="entry name" value="EAL"/>
    <property type="match status" value="1"/>
</dbReference>
<name>A0A2W5MHD9_ANCNO</name>
<dbReference type="InterPro" id="IPR001633">
    <property type="entry name" value="EAL_dom"/>
</dbReference>
<dbReference type="Gene3D" id="3.20.20.450">
    <property type="entry name" value="EAL domain"/>
    <property type="match status" value="1"/>
</dbReference>
<dbReference type="InterPro" id="IPR043128">
    <property type="entry name" value="Rev_trsase/Diguanyl_cyclase"/>
</dbReference>
<dbReference type="Gene3D" id="3.30.450.20">
    <property type="entry name" value="PAS domain"/>
    <property type="match status" value="1"/>
</dbReference>
<dbReference type="SUPFAM" id="SSF55073">
    <property type="entry name" value="Nucleotide cyclase"/>
    <property type="match status" value="1"/>
</dbReference>
<dbReference type="InterPro" id="IPR029787">
    <property type="entry name" value="Nucleotide_cyclase"/>
</dbReference>
<evidence type="ECO:0000259" key="2">
    <source>
        <dbReference type="PROSITE" id="PS50887"/>
    </source>
</evidence>
<dbReference type="InterPro" id="IPR035919">
    <property type="entry name" value="EAL_sf"/>
</dbReference>
<reference evidence="3 4" key="1">
    <citation type="submission" date="2017-08" db="EMBL/GenBank/DDBJ databases">
        <title>Infants hospitalized years apart are colonized by the same room-sourced microbial strains.</title>
        <authorList>
            <person name="Brooks B."/>
            <person name="Olm M.R."/>
            <person name="Firek B.A."/>
            <person name="Baker R."/>
            <person name="Thomas B.C."/>
            <person name="Morowitz M.J."/>
            <person name="Banfield J.F."/>
        </authorList>
    </citation>
    <scope>NUCLEOTIDE SEQUENCE [LARGE SCALE GENOMIC DNA]</scope>
    <source>
        <strain evidence="3">S2_005_003_R2_43</strain>
    </source>
</reference>
<evidence type="ECO:0000259" key="1">
    <source>
        <dbReference type="PROSITE" id="PS50883"/>
    </source>
</evidence>
<feature type="domain" description="GGDEF" evidence="2">
    <location>
        <begin position="182"/>
        <end position="314"/>
    </location>
</feature>
<dbReference type="Pfam" id="PF00563">
    <property type="entry name" value="EAL"/>
    <property type="match status" value="1"/>
</dbReference>
<comment type="caution">
    <text evidence="3">The sequence shown here is derived from an EMBL/GenBank/DDBJ whole genome shotgun (WGS) entry which is preliminary data.</text>
</comment>
<dbReference type="AlphaFoldDB" id="A0A2W5MHD9"/>
<dbReference type="SUPFAM" id="SSF141868">
    <property type="entry name" value="EAL domain-like"/>
    <property type="match status" value="1"/>
</dbReference>
<proteinExistence type="predicted"/>
<protein>
    <submittedName>
        <fullName evidence="3">GGDEF-domain containing protein</fullName>
    </submittedName>
</protein>
<dbReference type="NCBIfam" id="TIGR00254">
    <property type="entry name" value="GGDEF"/>
    <property type="match status" value="1"/>
</dbReference>
<accession>A0A2W5MHD9</accession>
<dbReference type="Proteomes" id="UP000249577">
    <property type="component" value="Unassembled WGS sequence"/>
</dbReference>
<dbReference type="CDD" id="cd01949">
    <property type="entry name" value="GGDEF"/>
    <property type="match status" value="1"/>
</dbReference>
<dbReference type="GO" id="GO:0071111">
    <property type="term" value="F:cyclic-guanylate-specific phosphodiesterase activity"/>
    <property type="evidence" value="ECO:0007669"/>
    <property type="project" value="InterPro"/>
</dbReference>
<dbReference type="PANTHER" id="PTHR33121">
    <property type="entry name" value="CYCLIC DI-GMP PHOSPHODIESTERASE PDEF"/>
    <property type="match status" value="1"/>
</dbReference>
<dbReference type="InterPro" id="IPR050706">
    <property type="entry name" value="Cyclic-di-GMP_PDE-like"/>
</dbReference>
<evidence type="ECO:0000313" key="4">
    <source>
        <dbReference type="Proteomes" id="UP000249577"/>
    </source>
</evidence>
<evidence type="ECO:0000313" key="3">
    <source>
        <dbReference type="EMBL" id="PZQ19247.1"/>
    </source>
</evidence>
<organism evidence="3 4">
    <name type="scientific">Ancylobacter novellus</name>
    <name type="common">Thiobacillus novellus</name>
    <dbReference type="NCBI Taxonomy" id="921"/>
    <lineage>
        <taxon>Bacteria</taxon>
        <taxon>Pseudomonadati</taxon>
        <taxon>Pseudomonadota</taxon>
        <taxon>Alphaproteobacteria</taxon>
        <taxon>Hyphomicrobiales</taxon>
        <taxon>Xanthobacteraceae</taxon>
        <taxon>Ancylobacter</taxon>
    </lineage>
</organism>
<dbReference type="EMBL" id="QFPN01000001">
    <property type="protein sequence ID" value="PZQ19247.1"/>
    <property type="molecule type" value="Genomic_DNA"/>
</dbReference>